<gene>
    <name evidence="2" type="ORF">SARC_00286</name>
</gene>
<keyword evidence="3" id="KW-1185">Reference proteome</keyword>
<evidence type="ECO:0000256" key="1">
    <source>
        <dbReference type="SAM" id="MobiDB-lite"/>
    </source>
</evidence>
<feature type="compositionally biased region" description="Basic residues" evidence="1">
    <location>
        <begin position="85"/>
        <end position="112"/>
    </location>
</feature>
<name>A0A0L0GFG3_9EUKA</name>
<dbReference type="AlphaFoldDB" id="A0A0L0GFG3"/>
<dbReference type="GeneID" id="25900790"/>
<protein>
    <submittedName>
        <fullName evidence="2">Uncharacterized protein</fullName>
    </submittedName>
</protein>
<reference evidence="2 3" key="1">
    <citation type="submission" date="2011-02" db="EMBL/GenBank/DDBJ databases">
        <title>The Genome Sequence of Sphaeroforma arctica JP610.</title>
        <authorList>
            <consortium name="The Broad Institute Genome Sequencing Platform"/>
            <person name="Russ C."/>
            <person name="Cuomo C."/>
            <person name="Young S.K."/>
            <person name="Zeng Q."/>
            <person name="Gargeya S."/>
            <person name="Alvarado L."/>
            <person name="Berlin A."/>
            <person name="Chapman S.B."/>
            <person name="Chen Z."/>
            <person name="Freedman E."/>
            <person name="Gellesch M."/>
            <person name="Goldberg J."/>
            <person name="Griggs A."/>
            <person name="Gujja S."/>
            <person name="Heilman E."/>
            <person name="Heiman D."/>
            <person name="Howarth C."/>
            <person name="Mehta T."/>
            <person name="Neiman D."/>
            <person name="Pearson M."/>
            <person name="Roberts A."/>
            <person name="Saif S."/>
            <person name="Shea T."/>
            <person name="Shenoy N."/>
            <person name="Sisk P."/>
            <person name="Stolte C."/>
            <person name="Sykes S."/>
            <person name="White J."/>
            <person name="Yandava C."/>
            <person name="Burger G."/>
            <person name="Gray M.W."/>
            <person name="Holland P.W.H."/>
            <person name="King N."/>
            <person name="Lang F.B.F."/>
            <person name="Roger A.J."/>
            <person name="Ruiz-Trillo I."/>
            <person name="Haas B."/>
            <person name="Nusbaum C."/>
            <person name="Birren B."/>
        </authorList>
    </citation>
    <scope>NUCLEOTIDE SEQUENCE [LARGE SCALE GENOMIC DNA]</scope>
    <source>
        <strain evidence="2 3">JP610</strain>
    </source>
</reference>
<feature type="region of interest" description="Disordered" evidence="1">
    <location>
        <begin position="53"/>
        <end position="112"/>
    </location>
</feature>
<evidence type="ECO:0000313" key="3">
    <source>
        <dbReference type="Proteomes" id="UP000054560"/>
    </source>
</evidence>
<organism evidence="2 3">
    <name type="scientific">Sphaeroforma arctica JP610</name>
    <dbReference type="NCBI Taxonomy" id="667725"/>
    <lineage>
        <taxon>Eukaryota</taxon>
        <taxon>Ichthyosporea</taxon>
        <taxon>Ichthyophonida</taxon>
        <taxon>Sphaeroforma</taxon>
    </lineage>
</organism>
<sequence length="112" mass="12835">MAKSVRSKKMRANRAELRKRYAPRDAALLSKTVSKINAEVAETIADLKAEKVKEESAKTEAKENGMDVEGEAKEKENEPLFPNKAQRKKQKHTLKVKKLHRKGVRSTKRYNM</sequence>
<feature type="compositionally biased region" description="Basic and acidic residues" evidence="1">
    <location>
        <begin position="53"/>
        <end position="78"/>
    </location>
</feature>
<proteinExistence type="predicted"/>
<dbReference type="RefSeq" id="XP_014161486.1">
    <property type="nucleotide sequence ID" value="XM_014306011.1"/>
</dbReference>
<evidence type="ECO:0000313" key="2">
    <source>
        <dbReference type="EMBL" id="KNC87584.1"/>
    </source>
</evidence>
<dbReference type="Proteomes" id="UP000054560">
    <property type="component" value="Unassembled WGS sequence"/>
</dbReference>
<accession>A0A0L0GFG3</accession>
<dbReference type="EMBL" id="KQ241604">
    <property type="protein sequence ID" value="KNC87584.1"/>
    <property type="molecule type" value="Genomic_DNA"/>
</dbReference>